<comment type="caution">
    <text evidence="1">The sequence shown here is derived from an EMBL/GenBank/DDBJ whole genome shotgun (WGS) entry which is preliminary data.</text>
</comment>
<dbReference type="EMBL" id="WHNP01000016">
    <property type="protein sequence ID" value="MPW18830.1"/>
    <property type="molecule type" value="Genomic_DNA"/>
</dbReference>
<name>A0A7X1NBE6_9BURK</name>
<gene>
    <name evidence="1" type="ORF">GCT13_18475</name>
</gene>
<evidence type="ECO:0000313" key="2">
    <source>
        <dbReference type="Proteomes" id="UP000484381"/>
    </source>
</evidence>
<evidence type="ECO:0000313" key="1">
    <source>
        <dbReference type="EMBL" id="MPW18830.1"/>
    </source>
</evidence>
<proteinExistence type="predicted"/>
<accession>A0A7X1NBE6</accession>
<protein>
    <submittedName>
        <fullName evidence="1">Uncharacterized protein</fullName>
    </submittedName>
</protein>
<keyword evidence="2" id="KW-1185">Reference proteome</keyword>
<dbReference type="Proteomes" id="UP000484381">
    <property type="component" value="Unassembled WGS sequence"/>
</dbReference>
<dbReference type="AlphaFoldDB" id="A0A7X1NBE6"/>
<organism evidence="1 2">
    <name type="scientific">Paraburkholderia franconis</name>
    <dbReference type="NCBI Taxonomy" id="2654983"/>
    <lineage>
        <taxon>Bacteria</taxon>
        <taxon>Pseudomonadati</taxon>
        <taxon>Pseudomonadota</taxon>
        <taxon>Betaproteobacteria</taxon>
        <taxon>Burkholderiales</taxon>
        <taxon>Burkholderiaceae</taxon>
        <taxon>Paraburkholderia</taxon>
    </lineage>
</organism>
<dbReference type="RefSeq" id="WP_152760328.1">
    <property type="nucleotide sequence ID" value="NZ_WHNP01000016.1"/>
</dbReference>
<reference evidence="1 2" key="1">
    <citation type="submission" date="2019-10" db="EMBL/GenBank/DDBJ databases">
        <title>Paraburkholderia sp. isolated from nodules of Mimosa pudica from Brazilian Atlantic Forest soils.</title>
        <authorList>
            <person name="Paulitsch F."/>
            <person name="Hungria M."/>
            <person name="Dall'Agnol R."/>
        </authorList>
    </citation>
    <scope>NUCLEOTIDE SEQUENCE [LARGE SCALE GENOMIC DNA]</scope>
    <source>
        <strain evidence="1 2">CNPSo 3157</strain>
    </source>
</reference>
<sequence length="220" mass="25991">MSIFGKIRDRLKPEWEKPIDHEKHLSELFKRTPELLRATFANAAIVSRTTSRPTYARVEYLGEHGFHAFIWAQNMEAAAYPRFFNIVRGDSEDEDFRQFKRGQCTSFVAANVEFLARNVYLLTNDIELIDRLALETFSPNPPWIMYPDLGPLTSLNQGEPEYWEMTVWLPFWKSLAPDQRDAYIERRSIDALSYMSAEEWDDWVYATRKNDPEYRQRHGL</sequence>